<gene>
    <name evidence="1" type="ORF">Vafri_6714</name>
</gene>
<reference evidence="1" key="1">
    <citation type="journal article" date="2021" name="Proc. Natl. Acad. Sci. U.S.A.">
        <title>Three genomes in the algal genus Volvox reveal the fate of a haploid sex-determining region after a transition to homothallism.</title>
        <authorList>
            <person name="Yamamoto K."/>
            <person name="Hamaji T."/>
            <person name="Kawai-Toyooka H."/>
            <person name="Matsuzaki R."/>
            <person name="Takahashi F."/>
            <person name="Nishimura Y."/>
            <person name="Kawachi M."/>
            <person name="Noguchi H."/>
            <person name="Minakuchi Y."/>
            <person name="Umen J.G."/>
            <person name="Toyoda A."/>
            <person name="Nozaki H."/>
        </authorList>
    </citation>
    <scope>NUCLEOTIDE SEQUENCE</scope>
    <source>
        <strain evidence="1">NIES-3780</strain>
    </source>
</reference>
<keyword evidence="2" id="KW-1185">Reference proteome</keyword>
<protein>
    <submittedName>
        <fullName evidence="1">Uncharacterized protein</fullName>
    </submittedName>
</protein>
<name>A0A8J4AYW8_9CHLO</name>
<sequence length="212" mass="22723">MAHGAQGLVVPGLPFPSLLHSAPLCSRQMQHPIAAYPHPPCISHAGEYLPSPSTLLPESPLPTTYHLCIANQSTSGAKRSSLHLWVDAQDGARAGQGRALTTNLASHACRPHPFLQHLLFASSSPLLCAARILAARIHLFLLNVPIPPIPSCLDMSTLSRPSFPPISSYLFHSLPYSNIAAAIRHCVPPLTLDPGADYLRSSPLERSGHGRL</sequence>
<evidence type="ECO:0000313" key="1">
    <source>
        <dbReference type="EMBL" id="GIL50544.1"/>
    </source>
</evidence>
<comment type="caution">
    <text evidence="1">The sequence shown here is derived from an EMBL/GenBank/DDBJ whole genome shotgun (WGS) entry which is preliminary data.</text>
</comment>
<dbReference type="AlphaFoldDB" id="A0A8J4AYW8"/>
<accession>A0A8J4AYW8</accession>
<organism evidence="1 2">
    <name type="scientific">Volvox africanus</name>
    <dbReference type="NCBI Taxonomy" id="51714"/>
    <lineage>
        <taxon>Eukaryota</taxon>
        <taxon>Viridiplantae</taxon>
        <taxon>Chlorophyta</taxon>
        <taxon>core chlorophytes</taxon>
        <taxon>Chlorophyceae</taxon>
        <taxon>CS clade</taxon>
        <taxon>Chlamydomonadales</taxon>
        <taxon>Volvocaceae</taxon>
        <taxon>Volvox</taxon>
    </lineage>
</organism>
<dbReference type="Proteomes" id="UP000747399">
    <property type="component" value="Unassembled WGS sequence"/>
</dbReference>
<evidence type="ECO:0000313" key="2">
    <source>
        <dbReference type="Proteomes" id="UP000747399"/>
    </source>
</evidence>
<dbReference type="EMBL" id="BNCO01000009">
    <property type="protein sequence ID" value="GIL50544.1"/>
    <property type="molecule type" value="Genomic_DNA"/>
</dbReference>
<proteinExistence type="predicted"/>